<feature type="compositionally biased region" description="Basic and acidic residues" evidence="2">
    <location>
        <begin position="306"/>
        <end position="316"/>
    </location>
</feature>
<feature type="compositionally biased region" description="Basic and acidic residues" evidence="2">
    <location>
        <begin position="369"/>
        <end position="378"/>
    </location>
</feature>
<dbReference type="InterPro" id="IPR000980">
    <property type="entry name" value="SH2"/>
</dbReference>
<feature type="compositionally biased region" description="Low complexity" evidence="2">
    <location>
        <begin position="402"/>
        <end position="425"/>
    </location>
</feature>
<evidence type="ECO:0000313" key="5">
    <source>
        <dbReference type="Proteomes" id="UP000440578"/>
    </source>
</evidence>
<dbReference type="Gene3D" id="3.30.505.10">
    <property type="entry name" value="SH2 domain"/>
    <property type="match status" value="1"/>
</dbReference>
<proteinExistence type="predicted"/>
<dbReference type="CDD" id="cd00173">
    <property type="entry name" value="SH2"/>
    <property type="match status" value="1"/>
</dbReference>
<dbReference type="EMBL" id="VIIS01001691">
    <property type="protein sequence ID" value="KAF0294372.1"/>
    <property type="molecule type" value="Genomic_DNA"/>
</dbReference>
<dbReference type="OrthoDB" id="10013007at2759"/>
<dbReference type="PANTHER" id="PTHR15832">
    <property type="entry name" value="SHC (SRC HOMOLOGY DOMAIN C-TERMINAL) ADAPTOR HOMOLOG"/>
    <property type="match status" value="1"/>
</dbReference>
<evidence type="ECO:0000259" key="3">
    <source>
        <dbReference type="PROSITE" id="PS50001"/>
    </source>
</evidence>
<feature type="compositionally biased region" description="Basic and acidic residues" evidence="2">
    <location>
        <begin position="285"/>
        <end position="295"/>
    </location>
</feature>
<keyword evidence="1" id="KW-0727">SH2 domain</keyword>
<dbReference type="PROSITE" id="PS50001">
    <property type="entry name" value="SH2"/>
    <property type="match status" value="1"/>
</dbReference>
<dbReference type="SUPFAM" id="SSF55550">
    <property type="entry name" value="SH2 domain"/>
    <property type="match status" value="1"/>
</dbReference>
<evidence type="ECO:0000313" key="4">
    <source>
        <dbReference type="EMBL" id="KAF0294372.1"/>
    </source>
</evidence>
<organism evidence="4 5">
    <name type="scientific">Amphibalanus amphitrite</name>
    <name type="common">Striped barnacle</name>
    <name type="synonym">Balanus amphitrite</name>
    <dbReference type="NCBI Taxonomy" id="1232801"/>
    <lineage>
        <taxon>Eukaryota</taxon>
        <taxon>Metazoa</taxon>
        <taxon>Ecdysozoa</taxon>
        <taxon>Arthropoda</taxon>
        <taxon>Crustacea</taxon>
        <taxon>Multicrustacea</taxon>
        <taxon>Cirripedia</taxon>
        <taxon>Thoracica</taxon>
        <taxon>Thoracicalcarea</taxon>
        <taxon>Balanomorpha</taxon>
        <taxon>Balanoidea</taxon>
        <taxon>Balanidae</taxon>
        <taxon>Amphibalaninae</taxon>
        <taxon>Amphibalanus</taxon>
    </lineage>
</organism>
<protein>
    <recommendedName>
        <fullName evidence="3">SH2 domain-containing protein</fullName>
    </recommendedName>
</protein>
<name>A0A6A4VUB7_AMPAM</name>
<feature type="region of interest" description="Disordered" evidence="2">
    <location>
        <begin position="45"/>
        <end position="120"/>
    </location>
</feature>
<dbReference type="Proteomes" id="UP000440578">
    <property type="component" value="Unassembled WGS sequence"/>
</dbReference>
<dbReference type="AlphaFoldDB" id="A0A6A4VUB7"/>
<gene>
    <name evidence="4" type="ORF">FJT64_007930</name>
</gene>
<accession>A0A6A4VUB7</accession>
<sequence>MEFEYCIGSLCRFKSSLLHQKSICTCTVSIFHLHFPRTPDLLSTQRCRSDPSRGAAPTRASQRGALGRASAVRSVEPGLRSPVALRRRRRADLPRAPLRRSVTSHDPGSAADPPLCTASGPSRRIASSACAREWTGPMRVIHNNLQAGEHQQPSVMDKLRNNFNQLCPLLRARYRKLLDDYTSSKENIPLLIQSPEYVSYSCSCCGRTQKLQWAGADRRKSQISAGRRHVATSECRETAGFLGAARAEELNTIVGNAFRMAYAARLQRSCLRSAGGAADQTAWDLDGRNNHDKTNNRTWGRRSKQHREPSRRDLARGKNVNLTSPTASPVEVPESAPLPPPPAASRLSAEPRCPLLTGYVNETVSTTDSESRSSESEGRPLSAGARSVSASSQSLREDSKSCHWSSASSSVSAPAADGTSGASSSPAPPPPYYQQGPSREAVELRTAAWFQAGIPREIALEVLSQEPVGAFMVRESTTKHGCYALRYNPNFARSESAQDLVELTDTDSEYNGLSELSRATADTSV</sequence>
<feature type="region of interest" description="Disordered" evidence="2">
    <location>
        <begin position="281"/>
        <end position="439"/>
    </location>
</feature>
<dbReference type="PANTHER" id="PTHR15832:SF2">
    <property type="entry name" value="SH2 DOMAIN-CONTAINING PROTEIN"/>
    <property type="match status" value="1"/>
</dbReference>
<dbReference type="InterPro" id="IPR036860">
    <property type="entry name" value="SH2_dom_sf"/>
</dbReference>
<dbReference type="Pfam" id="PF00017">
    <property type="entry name" value="SH2"/>
    <property type="match status" value="1"/>
</dbReference>
<evidence type="ECO:0000256" key="2">
    <source>
        <dbReference type="SAM" id="MobiDB-lite"/>
    </source>
</evidence>
<comment type="caution">
    <text evidence="4">The sequence shown here is derived from an EMBL/GenBank/DDBJ whole genome shotgun (WGS) entry which is preliminary data.</text>
</comment>
<feature type="domain" description="SH2" evidence="3">
    <location>
        <begin position="449"/>
        <end position="485"/>
    </location>
</feature>
<reference evidence="4 5" key="1">
    <citation type="submission" date="2019-07" db="EMBL/GenBank/DDBJ databases">
        <title>Draft genome assembly of a fouling barnacle, Amphibalanus amphitrite (Darwin, 1854): The first reference genome for Thecostraca.</title>
        <authorList>
            <person name="Kim W."/>
        </authorList>
    </citation>
    <scope>NUCLEOTIDE SEQUENCE [LARGE SCALE GENOMIC DNA]</scope>
    <source>
        <strain evidence="4">SNU_AA5</strain>
        <tissue evidence="4">Soma without cirri and trophi</tissue>
    </source>
</reference>
<evidence type="ECO:0000256" key="1">
    <source>
        <dbReference type="PROSITE-ProRule" id="PRU00191"/>
    </source>
</evidence>
<keyword evidence="5" id="KW-1185">Reference proteome</keyword>